<proteinExistence type="predicted"/>
<keyword evidence="2" id="KW-1185">Reference proteome</keyword>
<evidence type="ECO:0000313" key="1">
    <source>
        <dbReference type="EMBL" id="AFU63069.1"/>
    </source>
</evidence>
<name>K4ID21_9CAUD</name>
<protein>
    <submittedName>
        <fullName evidence="1">Uncharacterized protein</fullName>
    </submittedName>
</protein>
<evidence type="ECO:0000313" key="2">
    <source>
        <dbReference type="Proteomes" id="UP000008061"/>
    </source>
</evidence>
<dbReference type="EMBL" id="JX486088">
    <property type="protein sequence ID" value="AFU63069.1"/>
    <property type="molecule type" value="Genomic_DNA"/>
</dbReference>
<reference evidence="1 2" key="1">
    <citation type="journal article" date="2012" name="Appl. Environ. Microbiol.">
        <title>Characterization of Two Virulent Phages of Lactobacillus plantarum.</title>
        <authorList>
            <person name="Briggiler Marco M."/>
            <person name="Garneau J.E."/>
            <person name="Tremblay D."/>
            <person name="Quiberoni A."/>
            <person name="Moineau S."/>
        </authorList>
    </citation>
    <scope>NUCLEOTIDE SEQUENCE [LARGE SCALE GENOMIC DNA]</scope>
</reference>
<organism evidence="1 2">
    <name type="scientific">Lactobacillus phage ATCC 8014-B2</name>
    <dbReference type="NCBI Taxonomy" id="1225795"/>
    <lineage>
        <taxon>Viruses</taxon>
        <taxon>Duplodnaviria</taxon>
        <taxon>Heunggongvirae</taxon>
        <taxon>Uroviricota</taxon>
        <taxon>Caudoviricetes</taxon>
        <taxon>Tybeckvirinae</taxon>
        <taxon>Douglaswolinvirus</taxon>
        <taxon>Douglaswolinvirus B2</taxon>
    </lineage>
</organism>
<dbReference type="Proteomes" id="UP000008061">
    <property type="component" value="Segment"/>
</dbReference>
<accession>K4ID21</accession>
<sequence length="96" mass="10984">MVGINIDNNIKVTDDYEPGDTLMQVANNQLISDAVYFVVCNASGESKHYSLVPIMTRYQDSIEASFNSMNNLISYYRRQKVYFTKCDVSISVRLEK</sequence>
<gene>
    <name evidence="1" type="ORF">8014-B2_002</name>
</gene>